<dbReference type="Proteomes" id="UP000801492">
    <property type="component" value="Unassembled WGS sequence"/>
</dbReference>
<proteinExistence type="predicted"/>
<reference evidence="1" key="1">
    <citation type="submission" date="2019-08" db="EMBL/GenBank/DDBJ databases">
        <title>The genome of the North American firefly Photinus pyralis.</title>
        <authorList>
            <consortium name="Photinus pyralis genome working group"/>
            <person name="Fallon T.R."/>
            <person name="Sander Lower S.E."/>
            <person name="Weng J.-K."/>
        </authorList>
    </citation>
    <scope>NUCLEOTIDE SEQUENCE</scope>
    <source>
        <strain evidence="1">TRF0915ILg1</strain>
        <tissue evidence="1">Whole body</tissue>
    </source>
</reference>
<accession>A0A8K0CSW3</accession>
<evidence type="ECO:0000313" key="2">
    <source>
        <dbReference type="Proteomes" id="UP000801492"/>
    </source>
</evidence>
<comment type="caution">
    <text evidence="1">The sequence shown here is derived from an EMBL/GenBank/DDBJ whole genome shotgun (WGS) entry which is preliminary data.</text>
</comment>
<protein>
    <submittedName>
        <fullName evidence="1">Uncharacterized protein</fullName>
    </submittedName>
</protein>
<gene>
    <name evidence="1" type="ORF">ILUMI_14224</name>
</gene>
<keyword evidence="2" id="KW-1185">Reference proteome</keyword>
<name>A0A8K0CSW3_IGNLU</name>
<dbReference type="AlphaFoldDB" id="A0A8K0CSW3"/>
<sequence>MSSDSRDDNVPLQNLVNTSKKKKIKGRVLEASKHLRNHTYKTGVPCNCSNLRCFDVINSSERQALIRNFNKMKDRNEQNAYLCGLISMKDICRRRPRKDKGRELHKAKTENKLHKLKAEAFYKAKRSAKKKFRKQDDWKVITMDYRKNLPVPNITTSDVYYKR</sequence>
<dbReference type="EMBL" id="VTPC01018357">
    <property type="protein sequence ID" value="KAF2891949.1"/>
    <property type="molecule type" value="Genomic_DNA"/>
</dbReference>
<organism evidence="1 2">
    <name type="scientific">Ignelater luminosus</name>
    <name type="common">Cucubano</name>
    <name type="synonym">Pyrophorus luminosus</name>
    <dbReference type="NCBI Taxonomy" id="2038154"/>
    <lineage>
        <taxon>Eukaryota</taxon>
        <taxon>Metazoa</taxon>
        <taxon>Ecdysozoa</taxon>
        <taxon>Arthropoda</taxon>
        <taxon>Hexapoda</taxon>
        <taxon>Insecta</taxon>
        <taxon>Pterygota</taxon>
        <taxon>Neoptera</taxon>
        <taxon>Endopterygota</taxon>
        <taxon>Coleoptera</taxon>
        <taxon>Polyphaga</taxon>
        <taxon>Elateriformia</taxon>
        <taxon>Elateroidea</taxon>
        <taxon>Elateridae</taxon>
        <taxon>Agrypninae</taxon>
        <taxon>Pyrophorini</taxon>
        <taxon>Ignelater</taxon>
    </lineage>
</organism>
<evidence type="ECO:0000313" key="1">
    <source>
        <dbReference type="EMBL" id="KAF2891949.1"/>
    </source>
</evidence>
<dbReference type="OrthoDB" id="10065911at2759"/>